<accession>A0A6A5ZME4</accession>
<evidence type="ECO:0000256" key="1">
    <source>
        <dbReference type="ARBA" id="ARBA00010546"/>
    </source>
</evidence>
<keyword evidence="5" id="KW-0732">Signal</keyword>
<name>A0A6A5ZME4_9PLEO</name>
<evidence type="ECO:0000256" key="2">
    <source>
        <dbReference type="ARBA" id="ARBA00017880"/>
    </source>
</evidence>
<feature type="region of interest" description="Disordered" evidence="6">
    <location>
        <begin position="213"/>
        <end position="236"/>
    </location>
</feature>
<feature type="compositionally biased region" description="Polar residues" evidence="6">
    <location>
        <begin position="679"/>
        <end position="690"/>
    </location>
</feature>
<dbReference type="GO" id="GO:0051321">
    <property type="term" value="P:meiotic cell cycle"/>
    <property type="evidence" value="ECO:0007669"/>
    <property type="project" value="UniProtKB-UniRule"/>
</dbReference>
<comment type="subcellular location">
    <subcellularLocation>
        <location evidence="5">Vacuole membrane</location>
        <topology evidence="5">Peripheral membrane protein</topology>
    </subcellularLocation>
</comment>
<feature type="compositionally biased region" description="Acidic residues" evidence="6">
    <location>
        <begin position="116"/>
        <end position="125"/>
    </location>
</feature>
<evidence type="ECO:0000256" key="5">
    <source>
        <dbReference type="RuleBase" id="RU368069"/>
    </source>
</evidence>
<evidence type="ECO:0000256" key="3">
    <source>
        <dbReference type="ARBA" id="ARBA00025376"/>
    </source>
</evidence>
<evidence type="ECO:0000313" key="9">
    <source>
        <dbReference type="Proteomes" id="UP000799770"/>
    </source>
</evidence>
<dbReference type="PANTHER" id="PTHR13153:SF5">
    <property type="entry name" value="GATOR COMPLEX PROTEIN NPRL3"/>
    <property type="match status" value="1"/>
</dbReference>
<keyword evidence="9" id="KW-1185">Reference proteome</keyword>
<reference evidence="8" key="1">
    <citation type="journal article" date="2020" name="Stud. Mycol.">
        <title>101 Dothideomycetes genomes: a test case for predicting lifestyles and emergence of pathogens.</title>
        <authorList>
            <person name="Haridas S."/>
            <person name="Albert R."/>
            <person name="Binder M."/>
            <person name="Bloem J."/>
            <person name="Labutti K."/>
            <person name="Salamov A."/>
            <person name="Andreopoulos B."/>
            <person name="Baker S."/>
            <person name="Barry K."/>
            <person name="Bills G."/>
            <person name="Bluhm B."/>
            <person name="Cannon C."/>
            <person name="Castanera R."/>
            <person name="Culley D."/>
            <person name="Daum C."/>
            <person name="Ezra D."/>
            <person name="Gonzalez J."/>
            <person name="Henrissat B."/>
            <person name="Kuo A."/>
            <person name="Liang C."/>
            <person name="Lipzen A."/>
            <person name="Lutzoni F."/>
            <person name="Magnuson J."/>
            <person name="Mondo S."/>
            <person name="Nolan M."/>
            <person name="Ohm R."/>
            <person name="Pangilinan J."/>
            <person name="Park H.-J."/>
            <person name="Ramirez L."/>
            <person name="Alfaro M."/>
            <person name="Sun H."/>
            <person name="Tritt A."/>
            <person name="Yoshinaga Y."/>
            <person name="Zwiers L.-H."/>
            <person name="Turgeon B."/>
            <person name="Goodwin S."/>
            <person name="Spatafora J."/>
            <person name="Crous P."/>
            <person name="Grigoriev I."/>
        </authorList>
    </citation>
    <scope>NUCLEOTIDE SEQUENCE</scope>
    <source>
        <strain evidence="8">CBS 627.86</strain>
    </source>
</reference>
<dbReference type="Pfam" id="PF03666">
    <property type="entry name" value="NPR3"/>
    <property type="match status" value="1"/>
</dbReference>
<feature type="region of interest" description="Disordered" evidence="6">
    <location>
        <begin position="255"/>
        <end position="279"/>
    </location>
</feature>
<feature type="compositionally biased region" description="Low complexity" evidence="6">
    <location>
        <begin position="691"/>
        <end position="705"/>
    </location>
</feature>
<feature type="compositionally biased region" description="Polar residues" evidence="6">
    <location>
        <begin position="223"/>
        <end position="233"/>
    </location>
</feature>
<dbReference type="InterPro" id="IPR005365">
    <property type="entry name" value="Npr3"/>
</dbReference>
<dbReference type="GO" id="GO:1904262">
    <property type="term" value="P:negative regulation of TORC1 signaling"/>
    <property type="evidence" value="ECO:0007669"/>
    <property type="project" value="TreeGrafter"/>
</dbReference>
<feature type="domain" description="GATOR1 complex protein NPRL3 C-terminal HTH" evidence="7">
    <location>
        <begin position="772"/>
        <end position="830"/>
    </location>
</feature>
<dbReference type="GO" id="GO:0005774">
    <property type="term" value="C:vacuolar membrane"/>
    <property type="evidence" value="ECO:0007669"/>
    <property type="project" value="UniProtKB-SubCell"/>
</dbReference>
<evidence type="ECO:0000259" key="7">
    <source>
        <dbReference type="Pfam" id="PF24064"/>
    </source>
</evidence>
<proteinExistence type="inferred from homology"/>
<feature type="compositionally biased region" description="Low complexity" evidence="6">
    <location>
        <begin position="739"/>
        <end position="748"/>
    </location>
</feature>
<dbReference type="AlphaFoldDB" id="A0A6A5ZME4"/>
<sequence length="840" mass="93640">MALPLPPASNLHSILLVTKSRSLGPRLVFHYPPLSPSAAALAANKAPAWFGNDTSTGSIASHSDSSDWDSSTETEDDIEAGSRTSGGRGSGRTTASHREKDRHRPSPGVWGRQESVDEEDADGEDGEGKAAGAGKEKGGDYDWHTVLGFQVDALEKMLCPSKAFNKRRFELGVEGIVFVGAPRFVRDDGYWKKPRRRKEKVAKENLEGSVIKLKVTDSDEDPSPQTVSGSASGRASAEPFEYPVGFEPGYGHGLMSGAASEAQSEAGSDTRSNSTTDNAPDMTMFNIVFVLNPPALEYQLRVKEMYDNVARKFAKALKYEQARHNYIWKESKRVIDIKQRAKENGEPLSVTWHQLINTSLLAKSVAIMFDAISNDKIAHLHFDKHFSTSFQIPQADSTPYLPNALEPQMPGLWLTTSNVVIEEDDYAPMTQHAALLLLEDAETLVKELEGDSKGTTTGLAFYVRTITPTKSLQKISIKHNILAHDMMNIAGHLVYWRRARFIPPLHPRDTYIVSPNADMSALQAAISAYAARFPTLPSLPKILSMLSGTPRPWRTMIPTNEHREAYMEILAWLMRGGWVTQLRTFAWVRVTVEIKAQVAADMEREAREKKIEEERRREMEDNESLSERLFEGDKRTSWMINRPSTPMRRRQDEDHTESNIMLSPRQGPYRGSPARPSSDAGSTSSNRTTIAASSNHPPSPSAQQAKQTQPHRPSPLHLKTTSPSQAPTMAAPFSPPTNPLNTNLLSPSLPSPPLSLQNFTPSLVLSPQKAKEKEARWLEKIGQSFAEEDLRELWPMLLRHLDGRHAIEDIAPREGLKRKRVWNLFHGVRDGGWLVSVRHW</sequence>
<evidence type="ECO:0000313" key="8">
    <source>
        <dbReference type="EMBL" id="KAF2120415.1"/>
    </source>
</evidence>
<feature type="compositionally biased region" description="Acidic residues" evidence="6">
    <location>
        <begin position="66"/>
        <end position="79"/>
    </location>
</feature>
<feature type="region of interest" description="Disordered" evidence="6">
    <location>
        <begin position="58"/>
        <end position="141"/>
    </location>
</feature>
<feature type="compositionally biased region" description="Low complexity" evidence="6">
    <location>
        <begin position="256"/>
        <end position="267"/>
    </location>
</feature>
<dbReference type="InterPro" id="IPR056603">
    <property type="entry name" value="HTH_NPRL3"/>
</dbReference>
<comment type="function">
    <text evidence="3 5">Mediates inactivation of the TORC1 complex in response to amino acid starvation. Required for meiotic nuclear division.</text>
</comment>
<gene>
    <name evidence="8" type="ORF">BDV96DRAFT_564780</name>
</gene>
<evidence type="ECO:0000256" key="6">
    <source>
        <dbReference type="SAM" id="MobiDB-lite"/>
    </source>
</evidence>
<dbReference type="PANTHER" id="PTHR13153">
    <property type="entry name" value="CGTHBA PROTEIN -14 GENE PROTEIN"/>
    <property type="match status" value="1"/>
</dbReference>
<dbReference type="GO" id="GO:0038202">
    <property type="term" value="P:TORC1 signaling"/>
    <property type="evidence" value="ECO:0007669"/>
    <property type="project" value="TreeGrafter"/>
</dbReference>
<dbReference type="GO" id="GO:0010508">
    <property type="term" value="P:positive regulation of autophagy"/>
    <property type="evidence" value="ECO:0007669"/>
    <property type="project" value="TreeGrafter"/>
</dbReference>
<feature type="compositionally biased region" description="Polar residues" evidence="6">
    <location>
        <begin position="269"/>
        <end position="278"/>
    </location>
</feature>
<dbReference type="Pfam" id="PF24064">
    <property type="entry name" value="HTH_NPRL3"/>
    <property type="match status" value="1"/>
</dbReference>
<dbReference type="EMBL" id="ML977313">
    <property type="protein sequence ID" value="KAF2120415.1"/>
    <property type="molecule type" value="Genomic_DNA"/>
</dbReference>
<evidence type="ECO:0000256" key="4">
    <source>
        <dbReference type="ARBA" id="ARBA00030028"/>
    </source>
</evidence>
<dbReference type="Proteomes" id="UP000799770">
    <property type="component" value="Unassembled WGS sequence"/>
</dbReference>
<organism evidence="8 9">
    <name type="scientific">Lophiotrema nucula</name>
    <dbReference type="NCBI Taxonomy" id="690887"/>
    <lineage>
        <taxon>Eukaryota</taxon>
        <taxon>Fungi</taxon>
        <taxon>Dikarya</taxon>
        <taxon>Ascomycota</taxon>
        <taxon>Pezizomycotina</taxon>
        <taxon>Dothideomycetes</taxon>
        <taxon>Pleosporomycetidae</taxon>
        <taxon>Pleosporales</taxon>
        <taxon>Lophiotremataceae</taxon>
        <taxon>Lophiotrema</taxon>
    </lineage>
</organism>
<feature type="region of interest" description="Disordered" evidence="6">
    <location>
        <begin position="636"/>
        <end position="753"/>
    </location>
</feature>
<comment type="similarity">
    <text evidence="1 5">Belongs to the NPR3 family.</text>
</comment>
<protein>
    <recommendedName>
        <fullName evidence="2 5">Nitrogen permease regulator 3</fullName>
    </recommendedName>
    <alternativeName>
        <fullName evidence="4 5">Required for meiotic nuclear division protein 11</fullName>
    </alternativeName>
</protein>
<dbReference type="GO" id="GO:1990130">
    <property type="term" value="C:GATOR1 complex"/>
    <property type="evidence" value="ECO:0007669"/>
    <property type="project" value="TreeGrafter"/>
</dbReference>
<dbReference type="OrthoDB" id="18648at2759"/>
<keyword evidence="5" id="KW-0469">Meiosis</keyword>
<dbReference type="GO" id="GO:0034198">
    <property type="term" value="P:cellular response to amino acid starvation"/>
    <property type="evidence" value="ECO:0007669"/>
    <property type="project" value="TreeGrafter"/>
</dbReference>